<evidence type="ECO:0000256" key="6">
    <source>
        <dbReference type="ARBA" id="ARBA00022777"/>
    </source>
</evidence>
<dbReference type="InterPro" id="IPR011055">
    <property type="entry name" value="Dup_hybrid_motif"/>
</dbReference>
<dbReference type="SUPFAM" id="SSF51261">
    <property type="entry name" value="Duplicated hybrid motif"/>
    <property type="match status" value="1"/>
</dbReference>
<comment type="caution">
    <text evidence="14">The sequence shown here is derived from an EMBL/GenBank/DDBJ whole genome shotgun (WGS) entry which is preliminary data.</text>
</comment>
<dbReference type="Pfam" id="PF00358">
    <property type="entry name" value="PTS_EIIA_1"/>
    <property type="match status" value="1"/>
</dbReference>
<evidence type="ECO:0000313" key="15">
    <source>
        <dbReference type="Proteomes" id="UP000053523"/>
    </source>
</evidence>
<evidence type="ECO:0000256" key="5">
    <source>
        <dbReference type="ARBA" id="ARBA00022683"/>
    </source>
</evidence>
<sequence length="166" mass="18043">MFKKLFGKGKEVNKEIEIYAPLTGEYINIEDIPDPVFAQKMMGEGFGINPTEGEVVSPIEGKVDNVFPTKHAIGLKADNGLEILVHIGLDTVQLDGQGFEILVSSGDTVQVGDPLLKFDLEYISNNAKDVISPIIITNSDQTESIHVNDVKAIIKGETKVVDVTMS</sequence>
<comment type="subunit">
    <text evidence="8">Heterodimer with glycerol kinase (glpk).</text>
</comment>
<dbReference type="InterPro" id="IPR001127">
    <property type="entry name" value="PTS_EIIA_1_perm"/>
</dbReference>
<accession>A0A2K0A829</accession>
<evidence type="ECO:0000256" key="4">
    <source>
        <dbReference type="ARBA" id="ARBA00022679"/>
    </source>
</evidence>
<evidence type="ECO:0000259" key="13">
    <source>
        <dbReference type="PROSITE" id="PS51093"/>
    </source>
</evidence>
<keyword evidence="4" id="KW-0808">Transferase</keyword>
<keyword evidence="6" id="KW-0418">Kinase</keyword>
<dbReference type="Gene3D" id="2.70.70.10">
    <property type="entry name" value="Glucose Permease (Domain IIA)"/>
    <property type="match status" value="1"/>
</dbReference>
<dbReference type="PANTHER" id="PTHR45008:SF1">
    <property type="entry name" value="PTS SYSTEM GLUCOSE-SPECIFIC EIIA COMPONENT"/>
    <property type="match status" value="1"/>
</dbReference>
<name>A0A2K0A829_STAHA</name>
<proteinExistence type="predicted"/>
<comment type="function">
    <text evidence="7">The phosphoenolpyruvate-dependent sugar phosphotransferase system (sugar PTS), a major carbohydrate active transport system, catalyzes the phosphorylation of incoming sugar substrates concomitantly with their translocation across the cell membrane. The enzyme II complex composed of PtsG and Crr is involved in glucose transport.</text>
</comment>
<evidence type="ECO:0000256" key="7">
    <source>
        <dbReference type="ARBA" id="ARBA00037252"/>
    </source>
</evidence>
<dbReference type="NCBIfam" id="TIGR00830">
    <property type="entry name" value="PTBA"/>
    <property type="match status" value="1"/>
</dbReference>
<dbReference type="RefSeq" id="WP_037551442.1">
    <property type="nucleotide sequence ID" value="NZ_CAJCGD010000002.1"/>
</dbReference>
<evidence type="ECO:0000256" key="12">
    <source>
        <dbReference type="ARBA" id="ARBA00042873"/>
    </source>
</evidence>
<protein>
    <recommendedName>
        <fullName evidence="9">PTS system glucose-specific EIIA component</fullName>
    </recommendedName>
    <alternativeName>
        <fullName evidence="12">EIIA-Glc</fullName>
    </alternativeName>
    <alternativeName>
        <fullName evidence="11">EIII-Glc</fullName>
    </alternativeName>
    <alternativeName>
        <fullName evidence="10">Glucose-specific phosphotransferase enzyme IIA component</fullName>
    </alternativeName>
</protein>
<dbReference type="FunFam" id="2.70.70.10:FF:000001">
    <property type="entry name" value="PTS system glucose-specific IIA component"/>
    <property type="match status" value="1"/>
</dbReference>
<evidence type="ECO:0000256" key="1">
    <source>
        <dbReference type="ARBA" id="ARBA00004496"/>
    </source>
</evidence>
<dbReference type="Proteomes" id="UP000053523">
    <property type="component" value="Unassembled WGS sequence"/>
</dbReference>
<dbReference type="GO" id="GO:0005737">
    <property type="term" value="C:cytoplasm"/>
    <property type="evidence" value="ECO:0007669"/>
    <property type="project" value="UniProtKB-SubCell"/>
</dbReference>
<evidence type="ECO:0000256" key="9">
    <source>
        <dbReference type="ARBA" id="ARBA00039163"/>
    </source>
</evidence>
<evidence type="ECO:0000256" key="3">
    <source>
        <dbReference type="ARBA" id="ARBA00022597"/>
    </source>
</evidence>
<dbReference type="PROSITE" id="PS00371">
    <property type="entry name" value="PTS_EIIA_TYPE_1_HIS"/>
    <property type="match status" value="1"/>
</dbReference>
<dbReference type="GO" id="GO:0009401">
    <property type="term" value="P:phosphoenolpyruvate-dependent sugar phosphotransferase system"/>
    <property type="evidence" value="ECO:0007669"/>
    <property type="project" value="UniProtKB-KW"/>
</dbReference>
<dbReference type="EMBL" id="LORN02000015">
    <property type="protein sequence ID" value="PNN21182.1"/>
    <property type="molecule type" value="Genomic_DNA"/>
</dbReference>
<keyword evidence="3 14" id="KW-0762">Sugar transport</keyword>
<keyword evidence="2" id="KW-0813">Transport</keyword>
<evidence type="ECO:0000313" key="14">
    <source>
        <dbReference type="EMBL" id="PNN21182.1"/>
    </source>
</evidence>
<gene>
    <name evidence="14" type="ORF">AL503_010555</name>
</gene>
<keyword evidence="5" id="KW-0598">Phosphotransferase system</keyword>
<dbReference type="PROSITE" id="PS51093">
    <property type="entry name" value="PTS_EIIA_TYPE_1"/>
    <property type="match status" value="1"/>
</dbReference>
<evidence type="ECO:0000256" key="10">
    <source>
        <dbReference type="ARBA" id="ARBA00042296"/>
    </source>
</evidence>
<evidence type="ECO:0000256" key="11">
    <source>
        <dbReference type="ARBA" id="ARBA00042526"/>
    </source>
</evidence>
<organism evidence="14 15">
    <name type="scientific">Staphylococcus haemolyticus</name>
    <dbReference type="NCBI Taxonomy" id="1283"/>
    <lineage>
        <taxon>Bacteria</taxon>
        <taxon>Bacillati</taxon>
        <taxon>Bacillota</taxon>
        <taxon>Bacilli</taxon>
        <taxon>Bacillales</taxon>
        <taxon>Staphylococcaceae</taxon>
        <taxon>Staphylococcus</taxon>
    </lineage>
</organism>
<evidence type="ECO:0000256" key="2">
    <source>
        <dbReference type="ARBA" id="ARBA00022448"/>
    </source>
</evidence>
<dbReference type="AlphaFoldDB" id="A0A2K0A829"/>
<dbReference type="PANTHER" id="PTHR45008">
    <property type="entry name" value="PTS SYSTEM GLUCOSE-SPECIFIC EIIA COMPONENT"/>
    <property type="match status" value="1"/>
</dbReference>
<reference evidence="14 15" key="1">
    <citation type="submission" date="2017-12" db="EMBL/GenBank/DDBJ databases">
        <title>FDA dAtabase for Regulatory Grade micrObial Sequences (FDA-ARGOS): Supporting development and validation of Infectious Disease Dx tests.</title>
        <authorList>
            <person name="Hoffmann M."/>
            <person name="Allard M."/>
            <person name="Evans P."/>
            <person name="Brown E."/>
            <person name="Tallon L."/>
            <person name="Sadzewicz L."/>
            <person name="Sengamalay N."/>
            <person name="Ott S."/>
            <person name="Godinez A."/>
            <person name="Nagaraj S."/>
            <person name="Vavikolanu K."/>
            <person name="Aluvathingal J."/>
            <person name="Nadendla S."/>
            <person name="Sichtig H."/>
        </authorList>
    </citation>
    <scope>NUCLEOTIDE SEQUENCE [LARGE SCALE GENOMIC DNA]</scope>
    <source>
        <strain evidence="14 15">FDAARGOS_148</strain>
    </source>
</reference>
<comment type="subcellular location">
    <subcellularLocation>
        <location evidence="1">Cytoplasm</location>
    </subcellularLocation>
</comment>
<dbReference type="GO" id="GO:0016301">
    <property type="term" value="F:kinase activity"/>
    <property type="evidence" value="ECO:0007669"/>
    <property type="project" value="UniProtKB-KW"/>
</dbReference>
<evidence type="ECO:0000256" key="8">
    <source>
        <dbReference type="ARBA" id="ARBA00038632"/>
    </source>
</evidence>
<dbReference type="InterPro" id="IPR050890">
    <property type="entry name" value="PTS_EIIA_component"/>
</dbReference>
<feature type="domain" description="PTS EIIA type-1" evidence="13">
    <location>
        <begin position="34"/>
        <end position="138"/>
    </location>
</feature>